<dbReference type="GO" id="GO:0016020">
    <property type="term" value="C:membrane"/>
    <property type="evidence" value="ECO:0007669"/>
    <property type="project" value="GOC"/>
</dbReference>
<gene>
    <name evidence="3" type="ORF">H696_00544</name>
</gene>
<dbReference type="RefSeq" id="XP_009492693.1">
    <property type="nucleotide sequence ID" value="XM_009494418.1"/>
</dbReference>
<dbReference type="Pfam" id="PF00781">
    <property type="entry name" value="DAGK_cat"/>
    <property type="match status" value="1"/>
</dbReference>
<feature type="domain" description="DAGKc" evidence="2">
    <location>
        <begin position="277"/>
        <end position="354"/>
    </location>
</feature>
<dbReference type="GO" id="GO:0001727">
    <property type="term" value="F:lipid kinase activity"/>
    <property type="evidence" value="ECO:0007669"/>
    <property type="project" value="TreeGrafter"/>
</dbReference>
<feature type="compositionally biased region" description="Low complexity" evidence="1">
    <location>
        <begin position="656"/>
        <end position="670"/>
    </location>
</feature>
<dbReference type="EMBL" id="KB932201">
    <property type="protein sequence ID" value="KCV72992.1"/>
    <property type="molecule type" value="Genomic_DNA"/>
</dbReference>
<dbReference type="Proteomes" id="UP000030693">
    <property type="component" value="Unassembled WGS sequence"/>
</dbReference>
<dbReference type="OrthoDB" id="3853857at2759"/>
<dbReference type="PANTHER" id="PTHR12358">
    <property type="entry name" value="SPHINGOSINE KINASE"/>
    <property type="match status" value="1"/>
</dbReference>
<dbReference type="STRING" id="691883.A0A058ZHN5"/>
<dbReference type="AlphaFoldDB" id="A0A058ZHN5"/>
<dbReference type="Gene3D" id="3.40.50.10330">
    <property type="entry name" value="Probable inorganic polyphosphate/atp-NAD kinase, domain 1"/>
    <property type="match status" value="1"/>
</dbReference>
<feature type="region of interest" description="Disordered" evidence="1">
    <location>
        <begin position="639"/>
        <end position="672"/>
    </location>
</feature>
<name>A0A058ZHN5_FONAL</name>
<dbReference type="PROSITE" id="PS50146">
    <property type="entry name" value="DAGK"/>
    <property type="match status" value="1"/>
</dbReference>
<dbReference type="PANTHER" id="PTHR12358:SF54">
    <property type="entry name" value="SPHINGOSINE KINASE RELATED PROTEIN"/>
    <property type="match status" value="1"/>
</dbReference>
<evidence type="ECO:0000313" key="3">
    <source>
        <dbReference type="EMBL" id="KCV72992.1"/>
    </source>
</evidence>
<dbReference type="SUPFAM" id="SSF111331">
    <property type="entry name" value="NAD kinase/diacylglycerol kinase-like"/>
    <property type="match status" value="1"/>
</dbReference>
<reference evidence="3" key="1">
    <citation type="submission" date="2013-04" db="EMBL/GenBank/DDBJ databases">
        <title>The Genome Sequence of Fonticula alba ATCC 38817.</title>
        <authorList>
            <consortium name="The Broad Institute Genomics Platform"/>
            <person name="Russ C."/>
            <person name="Cuomo C."/>
            <person name="Burger G."/>
            <person name="Gray M.W."/>
            <person name="Holland P.W.H."/>
            <person name="King N."/>
            <person name="Lang F.B.F."/>
            <person name="Roger A.J."/>
            <person name="Ruiz-Trillo I."/>
            <person name="Brown M."/>
            <person name="Walker B."/>
            <person name="Young S."/>
            <person name="Zeng Q."/>
            <person name="Gargeya S."/>
            <person name="Fitzgerald M."/>
            <person name="Haas B."/>
            <person name="Abouelleil A."/>
            <person name="Allen A.W."/>
            <person name="Alvarado L."/>
            <person name="Arachchi H.M."/>
            <person name="Berlin A.M."/>
            <person name="Chapman S.B."/>
            <person name="Gainer-Dewar J."/>
            <person name="Goldberg J."/>
            <person name="Griggs A."/>
            <person name="Gujja S."/>
            <person name="Hansen M."/>
            <person name="Howarth C."/>
            <person name="Imamovic A."/>
            <person name="Ireland A."/>
            <person name="Larimer J."/>
            <person name="McCowan C."/>
            <person name="Murphy C."/>
            <person name="Pearson M."/>
            <person name="Poon T.W."/>
            <person name="Priest M."/>
            <person name="Roberts A."/>
            <person name="Saif S."/>
            <person name="Shea T."/>
            <person name="Sisk P."/>
            <person name="Sykes S."/>
            <person name="Wortman J."/>
            <person name="Nusbaum C."/>
            <person name="Birren B."/>
        </authorList>
    </citation>
    <scope>NUCLEOTIDE SEQUENCE [LARGE SCALE GENOMIC DNA]</scope>
    <source>
        <strain evidence="3">ATCC 38817</strain>
    </source>
</reference>
<dbReference type="InterPro" id="IPR016064">
    <property type="entry name" value="NAD/diacylglycerol_kinase_sf"/>
</dbReference>
<dbReference type="InterPro" id="IPR050187">
    <property type="entry name" value="Lipid_Phosphate_FormReg"/>
</dbReference>
<feature type="compositionally biased region" description="Polar residues" evidence="1">
    <location>
        <begin position="639"/>
        <end position="650"/>
    </location>
</feature>
<dbReference type="GeneID" id="20525269"/>
<accession>A0A058ZHN5</accession>
<proteinExistence type="predicted"/>
<dbReference type="InterPro" id="IPR017438">
    <property type="entry name" value="ATP-NAD_kinase_N"/>
</dbReference>
<dbReference type="GO" id="GO:0006665">
    <property type="term" value="P:sphingolipid metabolic process"/>
    <property type="evidence" value="ECO:0007669"/>
    <property type="project" value="TreeGrafter"/>
</dbReference>
<keyword evidence="4" id="KW-1185">Reference proteome</keyword>
<sequence length="695" mass="74031">MNQPSDVVLEGPLLYAGRLYQGYLTPETWSLTQLSDEKSSTVYFQISDIWGVHRCSASRDAFVVEQVTPVDVFSTDSAEESTLHARSLRFVVFSEDEAESARMCNEWRNALMSLARRRPYEPGVPVRARRAKVIFNPVAGVPSSSSSNMSFAYQDPSPEYTPSPWETVLAALTDRGPSAVAHADEHDLAFARSNGASTLHALRRLAALANMTFDISETMFAGHAREIARSFSPWVVRGRGPGTARPGADEGEPEEAAAISPVGTGSAAAGGAPPRLYDALIIVGGDRTVAEVVHGLLSRRTWPLAKLVPICILPTGVHNTLAHSLGFHDLTTCAQTLVTGLGAPLDVLSLSLPLPQVLLPAGAQGGSPVSPASPADAPGQLPQRPARNIFCLGGMAWGGVVSHPATSFLGSLMSSIWSRTDRNLAPALCSRVQFLIAAAGEVSGSQAIQRHLDNQATQFLKEHFGADPVSVADMTKLTGQPLLPDESEYPSELDHEHIDSSDIVSDAMRYAGPEQLPFDQIPADDYNMISLKGEDVWGVVVSNTCAPVHNTAAPHIRATTQSSPFDGHLDLAVLRNTGNPTRQMYRLCRDTGGPLSPALATDRRDAPPEAVAGDDEIIFRRVDAVRLCGVTSAGFQLAHTHTNSSSNSPGTDHHSAGAAPPRHPAPAIDPDQPLGDIIITPLVGVLTVLQPFHGA</sequence>
<organism evidence="3">
    <name type="scientific">Fonticula alba</name>
    <name type="common">Slime mold</name>
    <dbReference type="NCBI Taxonomy" id="691883"/>
    <lineage>
        <taxon>Eukaryota</taxon>
        <taxon>Rotosphaerida</taxon>
        <taxon>Fonticulaceae</taxon>
        <taxon>Fonticula</taxon>
    </lineage>
</organism>
<evidence type="ECO:0000256" key="1">
    <source>
        <dbReference type="SAM" id="MobiDB-lite"/>
    </source>
</evidence>
<protein>
    <recommendedName>
        <fullName evidence="2">DAGKc domain-containing protein</fullName>
    </recommendedName>
</protein>
<evidence type="ECO:0000259" key="2">
    <source>
        <dbReference type="PROSITE" id="PS50146"/>
    </source>
</evidence>
<dbReference type="InterPro" id="IPR001206">
    <property type="entry name" value="Diacylglycerol_kinase_cat_dom"/>
</dbReference>
<evidence type="ECO:0000313" key="4">
    <source>
        <dbReference type="Proteomes" id="UP000030693"/>
    </source>
</evidence>
<feature type="region of interest" description="Disordered" evidence="1">
    <location>
        <begin position="238"/>
        <end position="269"/>
    </location>
</feature>